<organism evidence="4 5">
    <name type="scientific">Neobacillus bataviensis</name>
    <dbReference type="NCBI Taxonomy" id="220685"/>
    <lineage>
        <taxon>Bacteria</taxon>
        <taxon>Bacillati</taxon>
        <taxon>Bacillota</taxon>
        <taxon>Bacilli</taxon>
        <taxon>Bacillales</taxon>
        <taxon>Bacillaceae</taxon>
        <taxon>Neobacillus</taxon>
    </lineage>
</organism>
<dbReference type="PANTHER" id="PTHR42796">
    <property type="entry name" value="FUMARYLACETOACETATE HYDROLASE DOMAIN-CONTAINING PROTEIN 2A-RELATED"/>
    <property type="match status" value="1"/>
</dbReference>
<dbReference type="FunFam" id="3.90.850.10:FF:000002">
    <property type="entry name" value="2-hydroxyhepta-2,4-diene-1,7-dioate isomerase"/>
    <property type="match status" value="1"/>
</dbReference>
<evidence type="ECO:0000313" key="5">
    <source>
        <dbReference type="Proteomes" id="UP000319671"/>
    </source>
</evidence>
<proteinExistence type="inferred from homology"/>
<gene>
    <name evidence="4" type="ORF">FB550_12919</name>
</gene>
<keyword evidence="4" id="KW-0670">Pyruvate</keyword>
<keyword evidence="2" id="KW-0479">Metal-binding</keyword>
<name>A0A561CB87_9BACI</name>
<evidence type="ECO:0000256" key="1">
    <source>
        <dbReference type="ARBA" id="ARBA00010211"/>
    </source>
</evidence>
<feature type="domain" description="Fumarylacetoacetase-like C-terminal" evidence="3">
    <location>
        <begin position="103"/>
        <end position="306"/>
    </location>
</feature>
<dbReference type="PANTHER" id="PTHR42796:SF4">
    <property type="entry name" value="FUMARYLACETOACETATE HYDROLASE DOMAIN-CONTAINING PROTEIN 2A"/>
    <property type="match status" value="1"/>
</dbReference>
<comment type="caution">
    <text evidence="4">The sequence shown here is derived from an EMBL/GenBank/DDBJ whole genome shotgun (WGS) entry which is preliminary data.</text>
</comment>
<dbReference type="GO" id="GO:0016853">
    <property type="term" value="F:isomerase activity"/>
    <property type="evidence" value="ECO:0007669"/>
    <property type="project" value="UniProtKB-ARBA"/>
</dbReference>
<dbReference type="InterPro" id="IPR051121">
    <property type="entry name" value="FAH"/>
</dbReference>
<protein>
    <submittedName>
        <fullName evidence="4">Acylpyruvate hydrolase</fullName>
    </submittedName>
</protein>
<dbReference type="EMBL" id="VIVN01000029">
    <property type="protein sequence ID" value="TWD88287.1"/>
    <property type="molecule type" value="Genomic_DNA"/>
</dbReference>
<dbReference type="Gene3D" id="3.90.850.10">
    <property type="entry name" value="Fumarylacetoacetase-like, C-terminal domain"/>
    <property type="match status" value="1"/>
</dbReference>
<keyword evidence="5" id="KW-1185">Reference proteome</keyword>
<dbReference type="InterPro" id="IPR011234">
    <property type="entry name" value="Fumarylacetoacetase-like_C"/>
</dbReference>
<keyword evidence="4" id="KW-0378">Hydrolase</keyword>
<evidence type="ECO:0000259" key="3">
    <source>
        <dbReference type="Pfam" id="PF01557"/>
    </source>
</evidence>
<dbReference type="SUPFAM" id="SSF56529">
    <property type="entry name" value="FAH"/>
    <property type="match status" value="1"/>
</dbReference>
<dbReference type="GO" id="GO:0019752">
    <property type="term" value="P:carboxylic acid metabolic process"/>
    <property type="evidence" value="ECO:0007669"/>
    <property type="project" value="UniProtKB-ARBA"/>
</dbReference>
<dbReference type="InterPro" id="IPR036663">
    <property type="entry name" value="Fumarylacetoacetase_C_sf"/>
</dbReference>
<evidence type="ECO:0000256" key="2">
    <source>
        <dbReference type="ARBA" id="ARBA00022723"/>
    </source>
</evidence>
<dbReference type="Pfam" id="PF01557">
    <property type="entry name" value="FAA_hydrolase"/>
    <property type="match status" value="1"/>
</dbReference>
<reference evidence="4 5" key="1">
    <citation type="submission" date="2019-06" db="EMBL/GenBank/DDBJ databases">
        <title>Sorghum-associated microbial communities from plants grown in Nebraska, USA.</title>
        <authorList>
            <person name="Schachtman D."/>
        </authorList>
    </citation>
    <scope>NUCLEOTIDE SEQUENCE [LARGE SCALE GENOMIC DNA]</scope>
    <source>
        <strain evidence="4 5">2482</strain>
    </source>
</reference>
<dbReference type="GO" id="GO:0046872">
    <property type="term" value="F:metal ion binding"/>
    <property type="evidence" value="ECO:0007669"/>
    <property type="project" value="UniProtKB-KW"/>
</dbReference>
<dbReference type="Proteomes" id="UP000319671">
    <property type="component" value="Unassembled WGS sequence"/>
</dbReference>
<evidence type="ECO:0000313" key="4">
    <source>
        <dbReference type="EMBL" id="TWD88287.1"/>
    </source>
</evidence>
<comment type="similarity">
    <text evidence="1">Belongs to the FAH family.</text>
</comment>
<dbReference type="RefSeq" id="WP_144568704.1">
    <property type="nucleotide sequence ID" value="NZ_VIVN01000029.1"/>
</dbReference>
<dbReference type="AlphaFoldDB" id="A0A561CB87"/>
<accession>A0A561CB87</accession>
<dbReference type="GO" id="GO:0016787">
    <property type="term" value="F:hydrolase activity"/>
    <property type="evidence" value="ECO:0007669"/>
    <property type="project" value="UniProtKB-KW"/>
</dbReference>
<sequence>MKLLTFSTNNKPLRLGILVDENTIVDPQEAYIELLNQSGQQRATEIATALLPANPTEFIANGNLALKTAKEAVSYALENAAQSSALYKKENVQIGAPVLKPNKIICVGLNYKNHILEMKRDFPVHPVIFAKFATAISGPNDTFPLNSKLTKKLDYEAELAFVIGKEGKDIPYEDALDFVFGYTVANDITARDMQKRTIQWLQGKTLDKSLPLGPVLVTKDEIPDPHCLDISLTVNDEVRQKSNTEQLLFNINHLVEFLSGIVTLEPGDIILTGTPGGVGEAQNQFLKHGDKVKVEISGIGAIETTIMEVTES</sequence>